<reference evidence="7 8" key="1">
    <citation type="submission" date="2016-10" db="EMBL/GenBank/DDBJ databases">
        <authorList>
            <person name="de Groot N.N."/>
        </authorList>
    </citation>
    <scope>NUCLEOTIDE SEQUENCE [LARGE SCALE GENOMIC DNA]</scope>
    <source>
        <strain evidence="7 8">DSM 23310</strain>
    </source>
</reference>
<name>A0A1H3CV97_9FIRM</name>
<dbReference type="Pfam" id="PF00849">
    <property type="entry name" value="PseudoU_synth_2"/>
    <property type="match status" value="1"/>
</dbReference>
<evidence type="ECO:0000256" key="1">
    <source>
        <dbReference type="ARBA" id="ARBA00008348"/>
    </source>
</evidence>
<dbReference type="GO" id="GO:0005829">
    <property type="term" value="C:cytosol"/>
    <property type="evidence" value="ECO:0007669"/>
    <property type="project" value="UniProtKB-ARBA"/>
</dbReference>
<dbReference type="Proteomes" id="UP000198828">
    <property type="component" value="Unassembled WGS sequence"/>
</dbReference>
<gene>
    <name evidence="7" type="ORF">SAMN05660923_02559</name>
</gene>
<dbReference type="AlphaFoldDB" id="A0A1H3CV97"/>
<dbReference type="GO" id="GO:0003723">
    <property type="term" value="F:RNA binding"/>
    <property type="evidence" value="ECO:0007669"/>
    <property type="project" value="UniProtKB-KW"/>
</dbReference>
<dbReference type="PROSITE" id="PS01149">
    <property type="entry name" value="PSI_RSU"/>
    <property type="match status" value="1"/>
</dbReference>
<dbReference type="PROSITE" id="PS50889">
    <property type="entry name" value="S4"/>
    <property type="match status" value="1"/>
</dbReference>
<dbReference type="SUPFAM" id="SSF55174">
    <property type="entry name" value="Alpha-L RNA-binding motif"/>
    <property type="match status" value="1"/>
</dbReference>
<dbReference type="CDD" id="cd00165">
    <property type="entry name" value="S4"/>
    <property type="match status" value="1"/>
</dbReference>
<dbReference type="InterPro" id="IPR006145">
    <property type="entry name" value="PsdUridine_synth_RsuA/RluA"/>
</dbReference>
<dbReference type="PANTHER" id="PTHR47683:SF2">
    <property type="entry name" value="RNA-BINDING S4 DOMAIN-CONTAINING PROTEIN"/>
    <property type="match status" value="1"/>
</dbReference>
<dbReference type="SUPFAM" id="SSF55120">
    <property type="entry name" value="Pseudouridine synthase"/>
    <property type="match status" value="1"/>
</dbReference>
<dbReference type="InterPro" id="IPR002942">
    <property type="entry name" value="S4_RNA-bd"/>
</dbReference>
<dbReference type="InterPro" id="IPR020103">
    <property type="entry name" value="PsdUridine_synth_cat_dom_sf"/>
</dbReference>
<dbReference type="CDD" id="cd02870">
    <property type="entry name" value="PseudoU_synth_RsuA_like"/>
    <property type="match status" value="1"/>
</dbReference>
<dbReference type="RefSeq" id="WP_093754301.1">
    <property type="nucleotide sequence ID" value="NZ_BSYN01000009.1"/>
</dbReference>
<evidence type="ECO:0000313" key="7">
    <source>
        <dbReference type="EMBL" id="SDX58006.1"/>
    </source>
</evidence>
<dbReference type="InterPro" id="IPR036986">
    <property type="entry name" value="S4_RNA-bd_sf"/>
</dbReference>
<dbReference type="FunFam" id="3.30.70.1560:FF:000001">
    <property type="entry name" value="Pseudouridine synthase"/>
    <property type="match status" value="1"/>
</dbReference>
<dbReference type="GO" id="GO:0000455">
    <property type="term" value="P:enzyme-directed rRNA pseudouridine synthesis"/>
    <property type="evidence" value="ECO:0007669"/>
    <property type="project" value="UniProtKB-ARBA"/>
</dbReference>
<protein>
    <recommendedName>
        <fullName evidence="5">Pseudouridine synthase</fullName>
        <ecNumber evidence="5">5.4.99.-</ecNumber>
    </recommendedName>
</protein>
<proteinExistence type="inferred from homology"/>
<keyword evidence="3 5" id="KW-0413">Isomerase</keyword>
<dbReference type="OrthoDB" id="9807213at2"/>
<dbReference type="NCBIfam" id="TIGR00093">
    <property type="entry name" value="pseudouridine synthase"/>
    <property type="match status" value="1"/>
</dbReference>
<dbReference type="EMBL" id="FNNG01000013">
    <property type="protein sequence ID" value="SDX58006.1"/>
    <property type="molecule type" value="Genomic_DNA"/>
</dbReference>
<evidence type="ECO:0000256" key="5">
    <source>
        <dbReference type="RuleBase" id="RU003887"/>
    </source>
</evidence>
<dbReference type="GO" id="GO:0120159">
    <property type="term" value="F:rRNA pseudouridine synthase activity"/>
    <property type="evidence" value="ECO:0007669"/>
    <property type="project" value="UniProtKB-ARBA"/>
</dbReference>
<evidence type="ECO:0000256" key="3">
    <source>
        <dbReference type="ARBA" id="ARBA00023235"/>
    </source>
</evidence>
<evidence type="ECO:0000259" key="6">
    <source>
        <dbReference type="SMART" id="SM00363"/>
    </source>
</evidence>
<evidence type="ECO:0000313" key="8">
    <source>
        <dbReference type="Proteomes" id="UP000198828"/>
    </source>
</evidence>
<evidence type="ECO:0000256" key="2">
    <source>
        <dbReference type="ARBA" id="ARBA00022884"/>
    </source>
</evidence>
<accession>A0A1H3CV97</accession>
<keyword evidence="2 4" id="KW-0694">RNA-binding</keyword>
<keyword evidence="8" id="KW-1185">Reference proteome</keyword>
<evidence type="ECO:0000256" key="4">
    <source>
        <dbReference type="PROSITE-ProRule" id="PRU00182"/>
    </source>
</evidence>
<feature type="domain" description="RNA-binding S4" evidence="6">
    <location>
        <begin position="1"/>
        <end position="60"/>
    </location>
</feature>
<comment type="similarity">
    <text evidence="1 5">Belongs to the pseudouridine synthase RsuA family.</text>
</comment>
<dbReference type="InterPro" id="IPR050343">
    <property type="entry name" value="RsuA_PseudoU_synthase"/>
</dbReference>
<organism evidence="7 8">
    <name type="scientific">Tepidimicrobium xylanilyticum</name>
    <dbReference type="NCBI Taxonomy" id="1123352"/>
    <lineage>
        <taxon>Bacteria</taxon>
        <taxon>Bacillati</taxon>
        <taxon>Bacillota</taxon>
        <taxon>Tissierellia</taxon>
        <taxon>Tissierellales</taxon>
        <taxon>Tepidimicrobiaceae</taxon>
        <taxon>Tepidimicrobium</taxon>
    </lineage>
</organism>
<dbReference type="SMART" id="SM00363">
    <property type="entry name" value="S4"/>
    <property type="match status" value="1"/>
</dbReference>
<sequence>MRLQKYIAQAGITSRRKAEELILQGRVKVNDQVIKELGTKVDPKKDIVKVDNKIVKLEGKKIYIMLNKPVGYVTTVKGHPDDKIIMDLIEGIDARIFPIGRLDKDTSGLLLLTNDGNLAYKLTHPKYEVQKKYLALVEGIPNSKKLNKFRKGLMIEGRKTARAYVKIVKSYGNRSLLEIAIHEGRNRQVRKMCEYIRHPVINLKRIAIGKLELGDLEVGKWRHLTDKEIKYLKSL</sequence>
<dbReference type="Gene3D" id="3.10.290.10">
    <property type="entry name" value="RNA-binding S4 domain"/>
    <property type="match status" value="1"/>
</dbReference>
<dbReference type="FunFam" id="3.10.290.10:FF:000003">
    <property type="entry name" value="Pseudouridine synthase"/>
    <property type="match status" value="1"/>
</dbReference>
<dbReference type="InterPro" id="IPR018496">
    <property type="entry name" value="PsdUridine_synth_RsuA/RluB_CS"/>
</dbReference>
<dbReference type="Gene3D" id="3.30.2350.10">
    <property type="entry name" value="Pseudouridine synthase"/>
    <property type="match status" value="1"/>
</dbReference>
<dbReference type="InterPro" id="IPR000748">
    <property type="entry name" value="PsdUridine_synth_RsuA/RluB/E/F"/>
</dbReference>
<dbReference type="EC" id="5.4.99.-" evidence="5"/>
<dbReference type="Pfam" id="PF01479">
    <property type="entry name" value="S4"/>
    <property type="match status" value="1"/>
</dbReference>
<dbReference type="PANTHER" id="PTHR47683">
    <property type="entry name" value="PSEUDOURIDINE SYNTHASE FAMILY PROTEIN-RELATED"/>
    <property type="match status" value="1"/>
</dbReference>